<accession>L1MD91</accession>
<dbReference type="NCBIfam" id="TIGR00103">
    <property type="entry name" value="DNA_YbaB_EbfC"/>
    <property type="match status" value="1"/>
</dbReference>
<dbReference type="PANTHER" id="PTHR33449:SF1">
    <property type="entry name" value="NUCLEOID-ASSOCIATED PROTEIN YBAB"/>
    <property type="match status" value="1"/>
</dbReference>
<comment type="subcellular location">
    <subcellularLocation>
        <location evidence="2">Cytoplasm</location>
        <location evidence="2">Nucleoid</location>
    </subcellularLocation>
</comment>
<name>L1MD91_9CORY</name>
<dbReference type="InterPro" id="IPR004401">
    <property type="entry name" value="YbaB/EbfC"/>
</dbReference>
<dbReference type="Gene3D" id="3.30.1310.10">
    <property type="entry name" value="Nucleoid-associated protein YbaB-like domain"/>
    <property type="match status" value="1"/>
</dbReference>
<keyword evidence="5" id="KW-1185">Reference proteome</keyword>
<reference evidence="4 5" key="1">
    <citation type="submission" date="2012-05" db="EMBL/GenBank/DDBJ databases">
        <authorList>
            <person name="Weinstock G."/>
            <person name="Sodergren E."/>
            <person name="Lobos E.A."/>
            <person name="Fulton L."/>
            <person name="Fulton R."/>
            <person name="Courtney L."/>
            <person name="Fronick C."/>
            <person name="O'Laughlin M."/>
            <person name="Godfrey J."/>
            <person name="Wilson R.M."/>
            <person name="Miner T."/>
            <person name="Farmer C."/>
            <person name="Delehaunty K."/>
            <person name="Cordes M."/>
            <person name="Minx P."/>
            <person name="Tomlinson C."/>
            <person name="Chen J."/>
            <person name="Wollam A."/>
            <person name="Pepin K.H."/>
            <person name="Bhonagiri V."/>
            <person name="Zhang X."/>
            <person name="Suruliraj S."/>
            <person name="Warren W."/>
            <person name="Mitreva M."/>
            <person name="Mardis E.R."/>
            <person name="Wilson R.K."/>
        </authorList>
    </citation>
    <scope>NUCLEOTIDE SEQUENCE [LARGE SCALE GENOMIC DNA]</scope>
    <source>
        <strain evidence="4 5">F0235</strain>
    </source>
</reference>
<dbReference type="EMBL" id="AMEM01000033">
    <property type="protein sequence ID" value="EKX88939.1"/>
    <property type="molecule type" value="Genomic_DNA"/>
</dbReference>
<keyword evidence="3" id="KW-0175">Coiled coil</keyword>
<comment type="subunit">
    <text evidence="2">Homodimer.</text>
</comment>
<dbReference type="GO" id="GO:0043590">
    <property type="term" value="C:bacterial nucleoid"/>
    <property type="evidence" value="ECO:0007669"/>
    <property type="project" value="UniProtKB-UniRule"/>
</dbReference>
<dbReference type="AlphaFoldDB" id="L1MD91"/>
<dbReference type="InterPro" id="IPR036894">
    <property type="entry name" value="YbaB-like_sf"/>
</dbReference>
<keyword evidence="2" id="KW-0963">Cytoplasm</keyword>
<dbReference type="PATRIC" id="fig|1035195.3.peg.1835"/>
<dbReference type="eggNOG" id="COG0718">
    <property type="taxonomic scope" value="Bacteria"/>
</dbReference>
<dbReference type="RefSeq" id="WP_006061475.1">
    <property type="nucleotide sequence ID" value="NZ_KB290820.1"/>
</dbReference>
<dbReference type="GeneID" id="84895806"/>
<evidence type="ECO:0000256" key="3">
    <source>
        <dbReference type="SAM" id="Coils"/>
    </source>
</evidence>
<dbReference type="HOGENOM" id="CLU_140930_4_0_11"/>
<feature type="coiled-coil region" evidence="3">
    <location>
        <begin position="7"/>
        <end position="34"/>
    </location>
</feature>
<proteinExistence type="inferred from homology"/>
<protein>
    <recommendedName>
        <fullName evidence="2">Nucleoid-associated protein HMPREF9997_02046</fullName>
    </recommendedName>
</protein>
<evidence type="ECO:0000256" key="1">
    <source>
        <dbReference type="ARBA" id="ARBA00023125"/>
    </source>
</evidence>
<comment type="similarity">
    <text evidence="2">Belongs to the YbaB/EbfC family.</text>
</comment>
<evidence type="ECO:0000313" key="5">
    <source>
        <dbReference type="Proteomes" id="UP000010445"/>
    </source>
</evidence>
<dbReference type="GO" id="GO:0003677">
    <property type="term" value="F:DNA binding"/>
    <property type="evidence" value="ECO:0007669"/>
    <property type="project" value="UniProtKB-UniRule"/>
</dbReference>
<dbReference type="HAMAP" id="MF_00274">
    <property type="entry name" value="DNA_YbaB_EbfC"/>
    <property type="match status" value="1"/>
</dbReference>
<evidence type="ECO:0000256" key="2">
    <source>
        <dbReference type="HAMAP-Rule" id="MF_00274"/>
    </source>
</evidence>
<sequence length="104" mass="10851">MTEPNDMAALMAQAQEMKAQLDQAQQEIMAASVVGEAGNGLVKATMGGNGQISDLVIDPKVVDPEDVDTLQDLILGALADAHQKVAALAEEKIGPLSQGFQGMF</sequence>
<dbReference type="SUPFAM" id="SSF82607">
    <property type="entry name" value="YbaB-like"/>
    <property type="match status" value="1"/>
</dbReference>
<dbReference type="PIRSF" id="PIRSF004555">
    <property type="entry name" value="UCP004555"/>
    <property type="match status" value="1"/>
</dbReference>
<dbReference type="OrthoDB" id="9809370at2"/>
<comment type="caution">
    <text evidence="4">The sequence shown here is derived from an EMBL/GenBank/DDBJ whole genome shotgun (WGS) entry which is preliminary data.</text>
</comment>
<dbReference type="Pfam" id="PF02575">
    <property type="entry name" value="YbaB_DNA_bd"/>
    <property type="match status" value="1"/>
</dbReference>
<dbReference type="STRING" id="1035195.HMPREF9997_02046"/>
<dbReference type="GO" id="GO:0005829">
    <property type="term" value="C:cytosol"/>
    <property type="evidence" value="ECO:0007669"/>
    <property type="project" value="TreeGrafter"/>
</dbReference>
<organism evidence="4 5">
    <name type="scientific">Corynebacterium durum F0235</name>
    <dbReference type="NCBI Taxonomy" id="1035195"/>
    <lineage>
        <taxon>Bacteria</taxon>
        <taxon>Bacillati</taxon>
        <taxon>Actinomycetota</taxon>
        <taxon>Actinomycetes</taxon>
        <taxon>Mycobacteriales</taxon>
        <taxon>Corynebacteriaceae</taxon>
        <taxon>Corynebacterium</taxon>
    </lineage>
</organism>
<comment type="function">
    <text evidence="2">Binds to DNA and alters its conformation. May be involved in regulation of gene expression, nucleoid organization and DNA protection.</text>
</comment>
<keyword evidence="1 2" id="KW-0238">DNA-binding</keyword>
<dbReference type="PANTHER" id="PTHR33449">
    <property type="entry name" value="NUCLEOID-ASSOCIATED PROTEIN YBAB"/>
    <property type="match status" value="1"/>
</dbReference>
<gene>
    <name evidence="4" type="ORF">HMPREF9997_02046</name>
</gene>
<evidence type="ECO:0000313" key="4">
    <source>
        <dbReference type="EMBL" id="EKX88939.1"/>
    </source>
</evidence>
<dbReference type="Proteomes" id="UP000010445">
    <property type="component" value="Unassembled WGS sequence"/>
</dbReference>